<dbReference type="Gene3D" id="1.10.10.10">
    <property type="entry name" value="Winged helix-like DNA-binding domain superfamily/Winged helix DNA-binding domain"/>
    <property type="match status" value="1"/>
</dbReference>
<dbReference type="SUPFAM" id="SSF88659">
    <property type="entry name" value="Sigma3 and sigma4 domains of RNA polymerase sigma factors"/>
    <property type="match status" value="1"/>
</dbReference>
<sequence>METMQTAEESQILQTILRDPQTGLPQLLERYGGLLHGVVRHILTDERDVEECLADILVQCWRRAEVLVRDYCSLKAWLIVTARNKAIDRYRRQCRDNALPLPEDFELLAQEIEAAGPSEAEEVIAQLVEELPPPDREIFLRRYYGLQSSREIARALGMEEHNVNVRLSRGRARLKQQFVQRFGKEYGHGKCV</sequence>
<dbReference type="InterPro" id="IPR036388">
    <property type="entry name" value="WH-like_DNA-bd_sf"/>
</dbReference>
<dbReference type="GO" id="GO:0003677">
    <property type="term" value="F:DNA binding"/>
    <property type="evidence" value="ECO:0007669"/>
    <property type="project" value="UniProtKB-KW"/>
</dbReference>
<dbReference type="InterPro" id="IPR013249">
    <property type="entry name" value="RNA_pol_sigma70_r4_t2"/>
</dbReference>
<comment type="caution">
    <text evidence="8">The sequence shown here is derived from an EMBL/GenBank/DDBJ whole genome shotgun (WGS) entry which is preliminary data.</text>
</comment>
<keyword evidence="5" id="KW-0804">Transcription</keyword>
<evidence type="ECO:0000259" key="6">
    <source>
        <dbReference type="Pfam" id="PF04542"/>
    </source>
</evidence>
<evidence type="ECO:0000256" key="1">
    <source>
        <dbReference type="ARBA" id="ARBA00010641"/>
    </source>
</evidence>
<accession>A0A9D2EQ48</accession>
<protein>
    <submittedName>
        <fullName evidence="8">Sigma-70 family RNA polymerase sigma factor</fullName>
    </submittedName>
</protein>
<evidence type="ECO:0000313" key="8">
    <source>
        <dbReference type="EMBL" id="HIZ41327.1"/>
    </source>
</evidence>
<evidence type="ECO:0000256" key="5">
    <source>
        <dbReference type="ARBA" id="ARBA00023163"/>
    </source>
</evidence>
<evidence type="ECO:0000256" key="4">
    <source>
        <dbReference type="ARBA" id="ARBA00023125"/>
    </source>
</evidence>
<dbReference type="EMBL" id="DXBP01000012">
    <property type="protein sequence ID" value="HIZ41327.1"/>
    <property type="molecule type" value="Genomic_DNA"/>
</dbReference>
<dbReference type="CDD" id="cd06171">
    <property type="entry name" value="Sigma70_r4"/>
    <property type="match status" value="1"/>
</dbReference>
<dbReference type="AlphaFoldDB" id="A0A9D2EQ48"/>
<organism evidence="8 9">
    <name type="scientific">Candidatus Gemmiger excrementigallinarum</name>
    <dbReference type="NCBI Taxonomy" id="2838609"/>
    <lineage>
        <taxon>Bacteria</taxon>
        <taxon>Bacillati</taxon>
        <taxon>Bacillota</taxon>
        <taxon>Clostridia</taxon>
        <taxon>Eubacteriales</taxon>
        <taxon>Gemmiger</taxon>
    </lineage>
</organism>
<dbReference type="PANTHER" id="PTHR43133">
    <property type="entry name" value="RNA POLYMERASE ECF-TYPE SIGMA FACTO"/>
    <property type="match status" value="1"/>
</dbReference>
<keyword evidence="2" id="KW-0805">Transcription regulation</keyword>
<reference evidence="8" key="2">
    <citation type="submission" date="2021-04" db="EMBL/GenBank/DDBJ databases">
        <authorList>
            <person name="Gilroy R."/>
        </authorList>
    </citation>
    <scope>NUCLEOTIDE SEQUENCE</scope>
    <source>
        <strain evidence="8">ChiSxjej1B13-11774</strain>
    </source>
</reference>
<evidence type="ECO:0000313" key="9">
    <source>
        <dbReference type="Proteomes" id="UP000824048"/>
    </source>
</evidence>
<dbReference type="Proteomes" id="UP000824048">
    <property type="component" value="Unassembled WGS sequence"/>
</dbReference>
<evidence type="ECO:0000256" key="2">
    <source>
        <dbReference type="ARBA" id="ARBA00023015"/>
    </source>
</evidence>
<dbReference type="Gene3D" id="1.10.1740.10">
    <property type="match status" value="1"/>
</dbReference>
<dbReference type="InterPro" id="IPR007627">
    <property type="entry name" value="RNA_pol_sigma70_r2"/>
</dbReference>
<keyword evidence="3" id="KW-0731">Sigma factor</keyword>
<dbReference type="Pfam" id="PF04542">
    <property type="entry name" value="Sigma70_r2"/>
    <property type="match status" value="1"/>
</dbReference>
<dbReference type="Pfam" id="PF08281">
    <property type="entry name" value="Sigma70_r4_2"/>
    <property type="match status" value="1"/>
</dbReference>
<dbReference type="GO" id="GO:0006352">
    <property type="term" value="P:DNA-templated transcription initiation"/>
    <property type="evidence" value="ECO:0007669"/>
    <property type="project" value="InterPro"/>
</dbReference>
<dbReference type="SUPFAM" id="SSF88946">
    <property type="entry name" value="Sigma2 domain of RNA polymerase sigma factors"/>
    <property type="match status" value="1"/>
</dbReference>
<dbReference type="InterPro" id="IPR039425">
    <property type="entry name" value="RNA_pol_sigma-70-like"/>
</dbReference>
<feature type="domain" description="RNA polymerase sigma factor 70 region 4 type 2" evidence="7">
    <location>
        <begin position="123"/>
        <end position="174"/>
    </location>
</feature>
<dbReference type="InterPro" id="IPR013324">
    <property type="entry name" value="RNA_pol_sigma_r3/r4-like"/>
</dbReference>
<evidence type="ECO:0000256" key="3">
    <source>
        <dbReference type="ARBA" id="ARBA00023082"/>
    </source>
</evidence>
<dbReference type="NCBIfam" id="TIGR02937">
    <property type="entry name" value="sigma70-ECF"/>
    <property type="match status" value="1"/>
</dbReference>
<dbReference type="InterPro" id="IPR014284">
    <property type="entry name" value="RNA_pol_sigma-70_dom"/>
</dbReference>
<comment type="similarity">
    <text evidence="1">Belongs to the sigma-70 factor family. ECF subfamily.</text>
</comment>
<name>A0A9D2EQ48_9FIRM</name>
<reference evidence="8" key="1">
    <citation type="journal article" date="2021" name="PeerJ">
        <title>Extensive microbial diversity within the chicken gut microbiome revealed by metagenomics and culture.</title>
        <authorList>
            <person name="Gilroy R."/>
            <person name="Ravi A."/>
            <person name="Getino M."/>
            <person name="Pursley I."/>
            <person name="Horton D.L."/>
            <person name="Alikhan N.F."/>
            <person name="Baker D."/>
            <person name="Gharbi K."/>
            <person name="Hall N."/>
            <person name="Watson M."/>
            <person name="Adriaenssens E.M."/>
            <person name="Foster-Nyarko E."/>
            <person name="Jarju S."/>
            <person name="Secka A."/>
            <person name="Antonio M."/>
            <person name="Oren A."/>
            <person name="Chaudhuri R.R."/>
            <person name="La Ragione R."/>
            <person name="Hildebrand F."/>
            <person name="Pallen M.J."/>
        </authorList>
    </citation>
    <scope>NUCLEOTIDE SEQUENCE</scope>
    <source>
        <strain evidence="8">ChiSxjej1B13-11774</strain>
    </source>
</reference>
<dbReference type="PANTHER" id="PTHR43133:SF8">
    <property type="entry name" value="RNA POLYMERASE SIGMA FACTOR HI_1459-RELATED"/>
    <property type="match status" value="1"/>
</dbReference>
<dbReference type="InterPro" id="IPR013325">
    <property type="entry name" value="RNA_pol_sigma_r2"/>
</dbReference>
<dbReference type="GO" id="GO:0016987">
    <property type="term" value="F:sigma factor activity"/>
    <property type="evidence" value="ECO:0007669"/>
    <property type="project" value="UniProtKB-KW"/>
</dbReference>
<proteinExistence type="inferred from homology"/>
<keyword evidence="4" id="KW-0238">DNA-binding</keyword>
<feature type="domain" description="RNA polymerase sigma-70 region 2" evidence="6">
    <location>
        <begin position="27"/>
        <end position="93"/>
    </location>
</feature>
<gene>
    <name evidence="8" type="ORF">H9811_02070</name>
</gene>
<evidence type="ECO:0000259" key="7">
    <source>
        <dbReference type="Pfam" id="PF08281"/>
    </source>
</evidence>